<dbReference type="InterPro" id="IPR029058">
    <property type="entry name" value="AB_hydrolase_fold"/>
</dbReference>
<dbReference type="PANTHER" id="PTHR22946:SF9">
    <property type="entry name" value="POLYKETIDE TRANSFERASE AF380"/>
    <property type="match status" value="1"/>
</dbReference>
<keyword evidence="4" id="KW-1185">Reference proteome</keyword>
<comment type="caution">
    <text evidence="3">The sequence shown here is derived from an EMBL/GenBank/DDBJ whole genome shotgun (WGS) entry which is preliminary data.</text>
</comment>
<dbReference type="Pfam" id="PF00326">
    <property type="entry name" value="Peptidase_S9"/>
    <property type="match status" value="1"/>
</dbReference>
<sequence>MQIYAECQRKGYILRGMIHKPENISGKAPIVIMFHGFTGNRMEGGIFTGISKELEQSGIASARFDFVGSGESDGNFEDMCLQSEIADGETILDFVKELDFVDPNRIGLIGYSLGGLIASLLAPKRQADIKAMCLCSPGFSLYDDIVDNKSLTDISLENIEKDGYVDIRGNKVGREFTEDIKNLHISETISAYKNDVLITHGKDDVIVPYHYSIKYAKKYEKVQLHLIENASHGYETIGQRAELREEIKKFFEKKLK</sequence>
<accession>A0ABW8TLK5</accession>
<dbReference type="EC" id="3.4.-.-" evidence="3"/>
<gene>
    <name evidence="3" type="ORF">ACJDT4_22225</name>
</gene>
<dbReference type="RefSeq" id="WP_406789791.1">
    <property type="nucleotide sequence ID" value="NZ_JBJIAA010000026.1"/>
</dbReference>
<dbReference type="SUPFAM" id="SSF53474">
    <property type="entry name" value="alpha/beta-Hydrolases"/>
    <property type="match status" value="1"/>
</dbReference>
<protein>
    <submittedName>
        <fullName evidence="3">Alpha/beta hydrolase family protein</fullName>
        <ecNumber evidence="3">3.4.-.-</ecNumber>
    </submittedName>
</protein>
<name>A0ABW8TLK5_9CLOT</name>
<organism evidence="3 4">
    <name type="scientific">Clostridium neuense</name>
    <dbReference type="NCBI Taxonomy" id="1728934"/>
    <lineage>
        <taxon>Bacteria</taxon>
        <taxon>Bacillati</taxon>
        <taxon>Bacillota</taxon>
        <taxon>Clostridia</taxon>
        <taxon>Eubacteriales</taxon>
        <taxon>Clostridiaceae</taxon>
        <taxon>Clostridium</taxon>
    </lineage>
</organism>
<feature type="domain" description="Peptidase S9 prolyl oligopeptidase catalytic" evidence="2">
    <location>
        <begin position="55"/>
        <end position="256"/>
    </location>
</feature>
<evidence type="ECO:0000256" key="1">
    <source>
        <dbReference type="ARBA" id="ARBA00022801"/>
    </source>
</evidence>
<dbReference type="PANTHER" id="PTHR22946">
    <property type="entry name" value="DIENELACTONE HYDROLASE DOMAIN-CONTAINING PROTEIN-RELATED"/>
    <property type="match status" value="1"/>
</dbReference>
<evidence type="ECO:0000313" key="4">
    <source>
        <dbReference type="Proteomes" id="UP001623592"/>
    </source>
</evidence>
<keyword evidence="1 3" id="KW-0378">Hydrolase</keyword>
<reference evidence="3 4" key="1">
    <citation type="submission" date="2024-11" db="EMBL/GenBank/DDBJ databases">
        <authorList>
            <person name="Heng Y.C."/>
            <person name="Lim A.C.H."/>
            <person name="Lee J.K.Y."/>
            <person name="Kittelmann S."/>
        </authorList>
    </citation>
    <scope>NUCLEOTIDE SEQUENCE [LARGE SCALE GENOMIC DNA]</scope>
    <source>
        <strain evidence="3 4">WILCCON 0114</strain>
    </source>
</reference>
<evidence type="ECO:0000313" key="3">
    <source>
        <dbReference type="EMBL" id="MFL0253126.1"/>
    </source>
</evidence>
<dbReference type="Proteomes" id="UP001623592">
    <property type="component" value="Unassembled WGS sequence"/>
</dbReference>
<dbReference type="InterPro" id="IPR001375">
    <property type="entry name" value="Peptidase_S9_cat"/>
</dbReference>
<dbReference type="Gene3D" id="3.40.50.1820">
    <property type="entry name" value="alpha/beta hydrolase"/>
    <property type="match status" value="1"/>
</dbReference>
<dbReference type="EMBL" id="JBJIAA010000026">
    <property type="protein sequence ID" value="MFL0253126.1"/>
    <property type="molecule type" value="Genomic_DNA"/>
</dbReference>
<dbReference type="GO" id="GO:0016787">
    <property type="term" value="F:hydrolase activity"/>
    <property type="evidence" value="ECO:0007669"/>
    <property type="project" value="UniProtKB-KW"/>
</dbReference>
<evidence type="ECO:0000259" key="2">
    <source>
        <dbReference type="Pfam" id="PF00326"/>
    </source>
</evidence>
<dbReference type="InterPro" id="IPR050261">
    <property type="entry name" value="FrsA_esterase"/>
</dbReference>
<proteinExistence type="predicted"/>